<dbReference type="InterPro" id="IPR000943">
    <property type="entry name" value="RNA_pol_sigma70"/>
</dbReference>
<dbReference type="GO" id="GO:0016987">
    <property type="term" value="F:sigma factor activity"/>
    <property type="evidence" value="ECO:0007669"/>
    <property type="project" value="UniProtKB-KW"/>
</dbReference>
<evidence type="ECO:0000256" key="4">
    <source>
        <dbReference type="ARBA" id="ARBA00023163"/>
    </source>
</evidence>
<gene>
    <name evidence="9" type="ORF">HPTL_1818</name>
</gene>
<dbReference type="NCBIfam" id="TIGR02937">
    <property type="entry name" value="sigma70-ECF"/>
    <property type="match status" value="1"/>
</dbReference>
<dbReference type="EMBL" id="AP018558">
    <property type="protein sequence ID" value="BBD78074.1"/>
    <property type="molecule type" value="Genomic_DNA"/>
</dbReference>
<organism evidence="9 10">
    <name type="scientific">Hydrogenophilus thermoluteolus</name>
    <name type="common">Pseudomonas hydrogenothermophila</name>
    <dbReference type="NCBI Taxonomy" id="297"/>
    <lineage>
        <taxon>Bacteria</taxon>
        <taxon>Pseudomonadati</taxon>
        <taxon>Pseudomonadota</taxon>
        <taxon>Hydrogenophilia</taxon>
        <taxon>Hydrogenophilales</taxon>
        <taxon>Hydrogenophilaceae</taxon>
        <taxon>Hydrogenophilus</taxon>
    </lineage>
</organism>
<dbReference type="PANTHER" id="PTHR30603:SF67">
    <property type="entry name" value="RNA POLYMERASE SIGMA FACTOR RPOS"/>
    <property type="match status" value="1"/>
</dbReference>
<dbReference type="Gene3D" id="1.10.10.10">
    <property type="entry name" value="Winged helix-like DNA-binding domain superfamily/Winged helix DNA-binding domain"/>
    <property type="match status" value="2"/>
</dbReference>
<feature type="compositionally biased region" description="Basic and acidic residues" evidence="6">
    <location>
        <begin position="8"/>
        <end position="24"/>
    </location>
</feature>
<dbReference type="InterPro" id="IPR013325">
    <property type="entry name" value="RNA_pol_sigma_r2"/>
</dbReference>
<dbReference type="InterPro" id="IPR007630">
    <property type="entry name" value="RNA_pol_sigma70_r4"/>
</dbReference>
<dbReference type="PANTHER" id="PTHR30603">
    <property type="entry name" value="RNA POLYMERASE SIGMA FACTOR RPO"/>
    <property type="match status" value="1"/>
</dbReference>
<accession>A0A2Z6DZU2</accession>
<feature type="domain" description="RNA polymerase sigma-70" evidence="8">
    <location>
        <begin position="300"/>
        <end position="326"/>
    </location>
</feature>
<keyword evidence="3 5" id="KW-0238">DNA-binding</keyword>
<sequence>MMGRTKTTKTEPQKTHASDVDRAQGNEPSETPLDGDTSAAFDDAPDFDSETSVADACVDDTEERFDDELFSDLAHRYLDAIGSISLLAPQEELALARRAKAGDEAARQQMIESNLRLVVSIAKHYQHRGVPFLDLIEEGNLGLMHALEKYDPERGFRFSTYATWWIRQAIERAVISQSRTVRLPTHIHRRLGQMRAAERARQGEESGDGELAEALGIALADLHSLQAVGMTPRSLDESLGDDDKRQWADNLPDEPDAQPETVIAQREVTEVIRRWLDTLPTRYAYIVTRRFGLDGRDPATLEELAEEVGLTRERVRQIQMEAIRRLRRIARQSGVRPDEMLTS</sequence>
<comment type="function">
    <text evidence="5">Sigma factors are initiation factors that promote the attachment of RNA polymerase to specific initiation sites and are then released.</text>
</comment>
<dbReference type="KEGG" id="htl:HPTL_1818"/>
<dbReference type="CDD" id="cd06171">
    <property type="entry name" value="Sigma70_r4"/>
    <property type="match status" value="1"/>
</dbReference>
<feature type="region of interest" description="Disordered" evidence="6">
    <location>
        <begin position="233"/>
        <end position="260"/>
    </location>
</feature>
<dbReference type="InterPro" id="IPR050239">
    <property type="entry name" value="Sigma-70_RNA_pol_init_factors"/>
</dbReference>
<dbReference type="InterPro" id="IPR013324">
    <property type="entry name" value="RNA_pol_sigma_r3/r4-like"/>
</dbReference>
<dbReference type="Gene3D" id="1.10.601.10">
    <property type="entry name" value="RNA Polymerase Primary Sigma Factor"/>
    <property type="match status" value="1"/>
</dbReference>
<reference evidence="9 10" key="1">
    <citation type="submission" date="2018-04" db="EMBL/GenBank/DDBJ databases">
        <title>Complete genome sequence of Hydrogenophilus thermoluteolus TH-1.</title>
        <authorList>
            <person name="Arai H."/>
        </authorList>
    </citation>
    <scope>NUCLEOTIDE SEQUENCE [LARGE SCALE GENOMIC DNA]</scope>
    <source>
        <strain evidence="9 10">TH-1</strain>
    </source>
</reference>
<evidence type="ECO:0000259" key="8">
    <source>
        <dbReference type="PROSITE" id="PS00716"/>
    </source>
</evidence>
<dbReference type="PROSITE" id="PS00716">
    <property type="entry name" value="SIGMA70_2"/>
    <property type="match status" value="1"/>
</dbReference>
<dbReference type="SUPFAM" id="SSF88659">
    <property type="entry name" value="Sigma3 and sigma4 domains of RNA polymerase sigma factors"/>
    <property type="match status" value="2"/>
</dbReference>
<evidence type="ECO:0000313" key="10">
    <source>
        <dbReference type="Proteomes" id="UP000262004"/>
    </source>
</evidence>
<keyword evidence="10" id="KW-1185">Reference proteome</keyword>
<keyword evidence="2 5" id="KW-0731">Sigma factor</keyword>
<dbReference type="Proteomes" id="UP000262004">
    <property type="component" value="Chromosome"/>
</dbReference>
<feature type="domain" description="RNA polymerase sigma-70" evidence="7">
    <location>
        <begin position="134"/>
        <end position="147"/>
    </location>
</feature>
<dbReference type="Pfam" id="PF04545">
    <property type="entry name" value="Sigma70_r4"/>
    <property type="match status" value="1"/>
</dbReference>
<evidence type="ECO:0000313" key="9">
    <source>
        <dbReference type="EMBL" id="BBD78074.1"/>
    </source>
</evidence>
<evidence type="ECO:0000259" key="7">
    <source>
        <dbReference type="PROSITE" id="PS00715"/>
    </source>
</evidence>
<dbReference type="Pfam" id="PF00140">
    <property type="entry name" value="Sigma70_r1_2"/>
    <property type="match status" value="1"/>
</dbReference>
<dbReference type="InterPro" id="IPR007627">
    <property type="entry name" value="RNA_pol_sigma70_r2"/>
</dbReference>
<comment type="similarity">
    <text evidence="5">Belongs to the sigma-70 factor family.</text>
</comment>
<dbReference type="InterPro" id="IPR014284">
    <property type="entry name" value="RNA_pol_sigma-70_dom"/>
</dbReference>
<dbReference type="GO" id="GO:0006352">
    <property type="term" value="P:DNA-templated transcription initiation"/>
    <property type="evidence" value="ECO:0007669"/>
    <property type="project" value="InterPro"/>
</dbReference>
<dbReference type="FunFam" id="1.10.601.10:FF:000001">
    <property type="entry name" value="RNA polymerase sigma factor SigA"/>
    <property type="match status" value="1"/>
</dbReference>
<name>A0A2Z6DZU2_HYDTE</name>
<protein>
    <recommendedName>
        <fullName evidence="5">RNA polymerase sigma factor</fullName>
    </recommendedName>
</protein>
<dbReference type="InterPro" id="IPR009042">
    <property type="entry name" value="RNA_pol_sigma70_r1_2"/>
</dbReference>
<proteinExistence type="inferred from homology"/>
<dbReference type="PROSITE" id="PS00715">
    <property type="entry name" value="SIGMA70_1"/>
    <property type="match status" value="1"/>
</dbReference>
<dbReference type="AlphaFoldDB" id="A0A2Z6DZU2"/>
<feature type="region of interest" description="Disordered" evidence="6">
    <location>
        <begin position="1"/>
        <end position="52"/>
    </location>
</feature>
<dbReference type="InterPro" id="IPR036388">
    <property type="entry name" value="WH-like_DNA-bd_sf"/>
</dbReference>
<evidence type="ECO:0000256" key="2">
    <source>
        <dbReference type="ARBA" id="ARBA00023082"/>
    </source>
</evidence>
<keyword evidence="4 5" id="KW-0804">Transcription</keyword>
<dbReference type="Pfam" id="PF04542">
    <property type="entry name" value="Sigma70_r2"/>
    <property type="match status" value="1"/>
</dbReference>
<evidence type="ECO:0000256" key="5">
    <source>
        <dbReference type="RuleBase" id="RU362124"/>
    </source>
</evidence>
<evidence type="ECO:0000256" key="3">
    <source>
        <dbReference type="ARBA" id="ARBA00023125"/>
    </source>
</evidence>
<dbReference type="PRINTS" id="PR00046">
    <property type="entry name" value="SIGMA70FCT"/>
</dbReference>
<keyword evidence="1 5" id="KW-0805">Transcription regulation</keyword>
<dbReference type="GO" id="GO:0003677">
    <property type="term" value="F:DNA binding"/>
    <property type="evidence" value="ECO:0007669"/>
    <property type="project" value="UniProtKB-KW"/>
</dbReference>
<dbReference type="SUPFAM" id="SSF88946">
    <property type="entry name" value="Sigma2 domain of RNA polymerase sigma factors"/>
    <property type="match status" value="1"/>
</dbReference>
<evidence type="ECO:0000256" key="1">
    <source>
        <dbReference type="ARBA" id="ARBA00023015"/>
    </source>
</evidence>
<evidence type="ECO:0000256" key="6">
    <source>
        <dbReference type="SAM" id="MobiDB-lite"/>
    </source>
</evidence>